<gene>
    <name evidence="1" type="ORF">PsorP6_003572</name>
</gene>
<dbReference type="Proteomes" id="UP001163321">
    <property type="component" value="Chromosome 8"/>
</dbReference>
<organism evidence="1 2">
    <name type="scientific">Peronosclerospora sorghi</name>
    <dbReference type="NCBI Taxonomy" id="230839"/>
    <lineage>
        <taxon>Eukaryota</taxon>
        <taxon>Sar</taxon>
        <taxon>Stramenopiles</taxon>
        <taxon>Oomycota</taxon>
        <taxon>Peronosporomycetes</taxon>
        <taxon>Peronosporales</taxon>
        <taxon>Peronosporaceae</taxon>
        <taxon>Peronosclerospora</taxon>
    </lineage>
</organism>
<protein>
    <submittedName>
        <fullName evidence="1">Uncharacterized protein</fullName>
    </submittedName>
</protein>
<reference evidence="1 2" key="1">
    <citation type="journal article" date="2022" name="bioRxiv">
        <title>The genome of the oomycete Peronosclerospora sorghi, a cosmopolitan pathogen of maize and sorghum, is inflated with dispersed pseudogenes.</title>
        <authorList>
            <person name="Fletcher K."/>
            <person name="Martin F."/>
            <person name="Isakeit T."/>
            <person name="Cavanaugh K."/>
            <person name="Magill C."/>
            <person name="Michelmore R."/>
        </authorList>
    </citation>
    <scope>NUCLEOTIDE SEQUENCE [LARGE SCALE GENOMIC DNA]</scope>
    <source>
        <strain evidence="1">P6</strain>
    </source>
</reference>
<accession>A0ACC0VMY4</accession>
<dbReference type="EMBL" id="CM047587">
    <property type="protein sequence ID" value="KAI9907809.1"/>
    <property type="molecule type" value="Genomic_DNA"/>
</dbReference>
<sequence length="84" mass="9537">MGKRSLFIPLFSLGHWTLVSVIDSHVVYWNSDKGIGLEAMEVLKQIEIFLCIERQRLKLVACPYRLAVADCEQQTNGHDCGVFV</sequence>
<proteinExistence type="predicted"/>
<evidence type="ECO:0000313" key="2">
    <source>
        <dbReference type="Proteomes" id="UP001163321"/>
    </source>
</evidence>
<keyword evidence="2" id="KW-1185">Reference proteome</keyword>
<name>A0ACC0VMY4_9STRA</name>
<evidence type="ECO:0000313" key="1">
    <source>
        <dbReference type="EMBL" id="KAI9907809.1"/>
    </source>
</evidence>
<comment type="caution">
    <text evidence="1">The sequence shown here is derived from an EMBL/GenBank/DDBJ whole genome shotgun (WGS) entry which is preliminary data.</text>
</comment>